<dbReference type="PRINTS" id="PR00081">
    <property type="entry name" value="GDHRDH"/>
</dbReference>
<accession>A0A2X1BI05</accession>
<dbReference type="GO" id="GO:0016616">
    <property type="term" value="F:oxidoreductase activity, acting on the CH-OH group of donors, NAD or NADP as acceptor"/>
    <property type="evidence" value="ECO:0007669"/>
    <property type="project" value="TreeGrafter"/>
</dbReference>
<dbReference type="InterPro" id="IPR052184">
    <property type="entry name" value="SDR_enzymes"/>
</dbReference>
<dbReference type="Gene3D" id="3.40.50.720">
    <property type="entry name" value="NAD(P)-binding Rossmann-like Domain"/>
    <property type="match status" value="1"/>
</dbReference>
<organism evidence="1 2">
    <name type="scientific">Brevundimonas vesicularis</name>
    <name type="common">Pseudomonas vesicularis</name>
    <dbReference type="NCBI Taxonomy" id="41276"/>
    <lineage>
        <taxon>Bacteria</taxon>
        <taxon>Pseudomonadati</taxon>
        <taxon>Pseudomonadota</taxon>
        <taxon>Alphaproteobacteria</taxon>
        <taxon>Caulobacterales</taxon>
        <taxon>Caulobacteraceae</taxon>
        <taxon>Brevundimonas</taxon>
    </lineage>
</organism>
<proteinExistence type="predicted"/>
<dbReference type="InterPro" id="IPR002347">
    <property type="entry name" value="SDR_fam"/>
</dbReference>
<reference evidence="1 2" key="1">
    <citation type="submission" date="2018-06" db="EMBL/GenBank/DDBJ databases">
        <authorList>
            <consortium name="Pathogen Informatics"/>
            <person name="Doyle S."/>
        </authorList>
    </citation>
    <scope>NUCLEOTIDE SEQUENCE [LARGE SCALE GENOMIC DNA]</scope>
    <source>
        <strain evidence="1 2">NCTC11166</strain>
    </source>
</reference>
<dbReference type="Proteomes" id="UP000251186">
    <property type="component" value="Unassembled WGS sequence"/>
</dbReference>
<protein>
    <submittedName>
        <fullName evidence="1">C signal</fullName>
    </submittedName>
</protein>
<evidence type="ECO:0000313" key="1">
    <source>
        <dbReference type="EMBL" id="SPU55729.1"/>
    </source>
</evidence>
<dbReference type="PANTHER" id="PTHR45458:SF1">
    <property type="entry name" value="SHORT CHAIN DEHYDROGENASE"/>
    <property type="match status" value="1"/>
</dbReference>
<dbReference type="InterPro" id="IPR036291">
    <property type="entry name" value="NAD(P)-bd_dom_sf"/>
</dbReference>
<gene>
    <name evidence="1" type="primary">csgA_1</name>
    <name evidence="1" type="ORF">NCTC11166_03131</name>
</gene>
<dbReference type="AlphaFoldDB" id="A0A2X1BI05"/>
<name>A0A2X1BI05_BREVE</name>
<dbReference type="PANTHER" id="PTHR45458">
    <property type="entry name" value="SHORT-CHAIN DEHYDROGENASE/REDUCTASE SDR"/>
    <property type="match status" value="1"/>
</dbReference>
<dbReference type="Pfam" id="PF00106">
    <property type="entry name" value="adh_short"/>
    <property type="match status" value="1"/>
</dbReference>
<dbReference type="EMBL" id="UAQP01000014">
    <property type="protein sequence ID" value="SPU55729.1"/>
    <property type="molecule type" value="Genomic_DNA"/>
</dbReference>
<dbReference type="RefSeq" id="WP_112863593.1">
    <property type="nucleotide sequence ID" value="NZ_UAQP01000014.1"/>
</dbReference>
<sequence>MAARAPGSILLIGASRGLGLALAEAFLERDWSVVATARSAVSPLHALASDHPTLEIEMLDITDGEQVRALAERLSDRRFDCLFINAGVADAPASIADTPLDDFTRLMATNAWAPLQVVEALGDRVAPSGVIGVMSSGQGSIANNNGGGVDAYRASKAALNMLMRGYAARRADDPRGLLLLAPGWIRTDLGGPDAPHTIEDSIPKLVKVILAQKGRPGLRYLDRDGRPVPW</sequence>
<evidence type="ECO:0000313" key="2">
    <source>
        <dbReference type="Proteomes" id="UP000251186"/>
    </source>
</evidence>
<dbReference type="SUPFAM" id="SSF51735">
    <property type="entry name" value="NAD(P)-binding Rossmann-fold domains"/>
    <property type="match status" value="1"/>
</dbReference>